<dbReference type="InterPro" id="IPR003749">
    <property type="entry name" value="ThiS/MoaD-like"/>
</dbReference>
<gene>
    <name evidence="1" type="primary">thiS</name>
    <name evidence="1" type="synonym">thiG1</name>
    <name evidence="1" type="ORF">WIGMOR_0251</name>
</gene>
<dbReference type="PANTHER" id="PTHR34472:SF1">
    <property type="entry name" value="SULFUR CARRIER PROTEIN THIS"/>
    <property type="match status" value="1"/>
</dbReference>
<dbReference type="CDD" id="cd00565">
    <property type="entry name" value="Ubl_ThiS"/>
    <property type="match status" value="1"/>
</dbReference>
<dbReference type="InterPro" id="IPR012675">
    <property type="entry name" value="Beta-grasp_dom_sf"/>
</dbReference>
<reference evidence="1 2" key="1">
    <citation type="journal article" date="2012" name="MBio">
        <title>Insight into the transmission biology and species-specific functional capabilities of tsetse (Diptera: glossinidae) obligate symbiont wigglesworthia.</title>
        <authorList>
            <person name="Rio R.V."/>
            <person name="Symula R.E."/>
            <person name="Wang J."/>
            <person name="Lohs C."/>
            <person name="Wu Y.N."/>
            <person name="Snyder A.K."/>
            <person name="Bjornson R.D."/>
            <person name="Oshima K."/>
            <person name="Biehl B.S."/>
            <person name="Perna N.T."/>
            <person name="Hattori M."/>
            <person name="Aksoy S."/>
        </authorList>
    </citation>
    <scope>NUCLEOTIDE SEQUENCE [LARGE SCALE GENOMIC DNA]</scope>
    <source>
        <strain evidence="1">WGM</strain>
    </source>
</reference>
<evidence type="ECO:0000313" key="1">
    <source>
        <dbReference type="EMBL" id="AFA41092.1"/>
    </source>
</evidence>
<dbReference type="RefSeq" id="WP_014354031.1">
    <property type="nucleotide sequence ID" value="NC_016893.1"/>
</dbReference>
<dbReference type="STRING" id="1142511.WIGMOR_0251"/>
<dbReference type="HOGENOM" id="CLU_174611_2_1_6"/>
<dbReference type="eggNOG" id="COG2104">
    <property type="taxonomic scope" value="Bacteria"/>
</dbReference>
<dbReference type="OrthoDB" id="6388078at2"/>
<dbReference type="SUPFAM" id="SSF54285">
    <property type="entry name" value="MoaD/ThiS"/>
    <property type="match status" value="1"/>
</dbReference>
<proteinExistence type="predicted"/>
<dbReference type="PANTHER" id="PTHR34472">
    <property type="entry name" value="SULFUR CARRIER PROTEIN THIS"/>
    <property type="match status" value="1"/>
</dbReference>
<name>H6Q4N2_WIGGL</name>
<dbReference type="NCBIfam" id="TIGR01683">
    <property type="entry name" value="thiS"/>
    <property type="match status" value="1"/>
</dbReference>
<dbReference type="KEGG" id="wgl:WIGMOR_0251"/>
<dbReference type="Gene3D" id="3.10.20.30">
    <property type="match status" value="1"/>
</dbReference>
<protein>
    <submittedName>
        <fullName evidence="1">Sulfur carrier protein</fullName>
    </submittedName>
</protein>
<organism evidence="1 2">
    <name type="scientific">Wigglesworthia glossinidia endosymbiont of Glossina morsitans morsitans</name>
    <name type="common">Yale colony</name>
    <dbReference type="NCBI Taxonomy" id="1142511"/>
    <lineage>
        <taxon>Bacteria</taxon>
        <taxon>Pseudomonadati</taxon>
        <taxon>Pseudomonadota</taxon>
        <taxon>Gammaproteobacteria</taxon>
        <taxon>Enterobacterales</taxon>
        <taxon>Erwiniaceae</taxon>
        <taxon>Wigglesworthia</taxon>
    </lineage>
</organism>
<dbReference type="InterPro" id="IPR010035">
    <property type="entry name" value="Thi_S"/>
</dbReference>
<dbReference type="Pfam" id="PF02597">
    <property type="entry name" value="ThiS"/>
    <property type="match status" value="1"/>
</dbReference>
<dbReference type="InterPro" id="IPR016155">
    <property type="entry name" value="Mopterin_synth/thiamin_S_b"/>
</dbReference>
<accession>H6Q4N2</accession>
<keyword evidence="2" id="KW-1185">Reference proteome</keyword>
<evidence type="ECO:0000313" key="2">
    <source>
        <dbReference type="Proteomes" id="UP000009061"/>
    </source>
</evidence>
<sequence length="66" mass="7440">MKIILNNIKTEINNTTTLLELVSIYQKETFGLAIAVNDVVIPKEKWSIFKIKNYDNVVLFQAIAGG</sequence>
<dbReference type="Proteomes" id="UP000009061">
    <property type="component" value="Chromosome"/>
</dbReference>
<dbReference type="EMBL" id="CP003315">
    <property type="protein sequence ID" value="AFA41092.1"/>
    <property type="molecule type" value="Genomic_DNA"/>
</dbReference>
<dbReference type="AlphaFoldDB" id="H6Q4N2"/>